<name>A0A4Z2JCG8_9TELE</name>
<reference evidence="1 2" key="1">
    <citation type="submission" date="2019-03" db="EMBL/GenBank/DDBJ databases">
        <title>First draft genome of Liparis tanakae, snailfish: a comprehensive survey of snailfish specific genes.</title>
        <authorList>
            <person name="Kim W."/>
            <person name="Song I."/>
            <person name="Jeong J.-H."/>
            <person name="Kim D."/>
            <person name="Kim S."/>
            <person name="Ryu S."/>
            <person name="Song J.Y."/>
            <person name="Lee S.K."/>
        </authorList>
    </citation>
    <scope>NUCLEOTIDE SEQUENCE [LARGE SCALE GENOMIC DNA]</scope>
    <source>
        <tissue evidence="1">Muscle</tissue>
    </source>
</reference>
<gene>
    <name evidence="1" type="ORF">EYF80_001824</name>
</gene>
<evidence type="ECO:0000313" key="1">
    <source>
        <dbReference type="EMBL" id="TNN87860.1"/>
    </source>
</evidence>
<organism evidence="1 2">
    <name type="scientific">Liparis tanakae</name>
    <name type="common">Tanaka's snailfish</name>
    <dbReference type="NCBI Taxonomy" id="230148"/>
    <lineage>
        <taxon>Eukaryota</taxon>
        <taxon>Metazoa</taxon>
        <taxon>Chordata</taxon>
        <taxon>Craniata</taxon>
        <taxon>Vertebrata</taxon>
        <taxon>Euteleostomi</taxon>
        <taxon>Actinopterygii</taxon>
        <taxon>Neopterygii</taxon>
        <taxon>Teleostei</taxon>
        <taxon>Neoteleostei</taxon>
        <taxon>Acanthomorphata</taxon>
        <taxon>Eupercaria</taxon>
        <taxon>Perciformes</taxon>
        <taxon>Cottioidei</taxon>
        <taxon>Cottales</taxon>
        <taxon>Liparidae</taxon>
        <taxon>Liparis</taxon>
    </lineage>
</organism>
<keyword evidence="2" id="KW-1185">Reference proteome</keyword>
<accession>A0A4Z2JCG8</accession>
<dbReference type="EMBL" id="SRLO01000008">
    <property type="protein sequence ID" value="TNN87860.1"/>
    <property type="molecule type" value="Genomic_DNA"/>
</dbReference>
<dbReference type="Proteomes" id="UP000314294">
    <property type="component" value="Unassembled WGS sequence"/>
</dbReference>
<evidence type="ECO:0000313" key="2">
    <source>
        <dbReference type="Proteomes" id="UP000314294"/>
    </source>
</evidence>
<sequence length="323" mass="34296">MRPRERQRHAAHKGRVRIADASRSLQRAALRKRGARRQDDALLSGPKPQHVAQIMSRSLAISNDRATDSNLGLSGAAGRRCSPVHSDSLRRTGGAGLPERAAAVTVDAISRDPILSLTVTSLTAQQEPSANSSEDRLAVMEEFALTSGLVHLLWIFLDICCVQPSRSYPCLLLSLSIGQGLLPCFCTLSSVTRHGLQLRTTLGSSSFAGIITLGAISRRQADLPHLLIGVTSSWPLHKRLILSSVSNSGVSVGTKSVGSRPLVVVRHKGVMCAAGMSVGVDGAEGEAAVSSPRDEHAEAGGRKPARRVTVKLLTGGRFYLGLN</sequence>
<dbReference type="AlphaFoldDB" id="A0A4Z2JCG8"/>
<comment type="caution">
    <text evidence="1">The sequence shown here is derived from an EMBL/GenBank/DDBJ whole genome shotgun (WGS) entry which is preliminary data.</text>
</comment>
<proteinExistence type="predicted"/>
<protein>
    <submittedName>
        <fullName evidence="1">Uncharacterized protein</fullName>
    </submittedName>
</protein>